<dbReference type="Gene3D" id="3.40.50.620">
    <property type="entry name" value="HUPs"/>
    <property type="match status" value="2"/>
</dbReference>
<evidence type="ECO:0000256" key="5">
    <source>
        <dbReference type="PIRSR" id="PIRSR001589-3"/>
    </source>
</evidence>
<dbReference type="EC" id="6.3.5.4" evidence="3"/>
<dbReference type="Gene3D" id="3.60.20.10">
    <property type="entry name" value="Glutamine Phosphoribosylpyrophosphate, subunit 1, domain 1"/>
    <property type="match status" value="1"/>
</dbReference>
<dbReference type="InterPro" id="IPR029055">
    <property type="entry name" value="Ntn_hydrolases_N"/>
</dbReference>
<dbReference type="PANTHER" id="PTHR43284">
    <property type="entry name" value="ASPARAGINE SYNTHETASE (GLUTAMINE-HYDROLYZING)"/>
    <property type="match status" value="1"/>
</dbReference>
<sequence>MDWSGLMPHVKTGFSGWIKCQAFDELEVQESASNWQSEMFFFESTSTVSYKSVGNDWFIFAQGLSEIEFEDICNKVINESIFNNADINEETLFSDIKKEITNLLLPGAIVFAIQAKLGRVVVLRDACGFLPIYYHFSQNTLVFSSNLETVRKNTQFSGVNTDKINEMLVYAHRTGKRTLWQNLNAISPGGVSVFTQDQLVVHQWLLTEKSQYSPELKSKFKSMTESAVLLEIKKAVDQALEPLENEPHVSVPCGGGVDSSFLGAYLAQRGQDVTFWCINQPDAPVSEDEWMKPLSKQLNIPCEYANLNKQFFLDNFLDRMEQSHQPMTGPNSVGGIYARKLALEAGDKVFISGEGADTVFGGLSPFARLMPMVRLFRMLSKLPKRLRMQLDRGIISEAAWVMDISQVAPTEDLSRIAMGDMERAELLAEVLDFPKGDSAIERYADIFSWIQIKEVPTGLNHIFFEKDEFEGGVTHYPFAHEALINLGLHLPYKYKVNDGHKKWLWRKFTSEYIGHDVAFRKKYAFPTLTHIWLEPSAKLLKGGFLQDLLCANVSSVFESLPKSDPARWTLLNIELWGRLHCLGQSKEQLLNTMMSA</sequence>
<dbReference type="Proteomes" id="UP000243053">
    <property type="component" value="Unassembled WGS sequence"/>
</dbReference>
<comment type="pathway">
    <text evidence="1">Amino-acid biosynthesis; L-asparagine biosynthesis; L-asparagine from L-aspartate (L-Gln route): step 1/1.</text>
</comment>
<evidence type="ECO:0000313" key="8">
    <source>
        <dbReference type="Proteomes" id="UP000243053"/>
    </source>
</evidence>
<dbReference type="PIRSF" id="PIRSF001589">
    <property type="entry name" value="Asn_synthetase_glu-h"/>
    <property type="match status" value="1"/>
</dbReference>
<dbReference type="Pfam" id="PF00733">
    <property type="entry name" value="Asn_synthase"/>
    <property type="match status" value="1"/>
</dbReference>
<dbReference type="AlphaFoldDB" id="A0A1Y5ER00"/>
<dbReference type="GO" id="GO:0006529">
    <property type="term" value="P:asparagine biosynthetic process"/>
    <property type="evidence" value="ECO:0007669"/>
    <property type="project" value="InterPro"/>
</dbReference>
<dbReference type="SUPFAM" id="SSF56235">
    <property type="entry name" value="N-terminal nucleophile aminohydrolases (Ntn hydrolases)"/>
    <property type="match status" value="1"/>
</dbReference>
<evidence type="ECO:0000256" key="4">
    <source>
        <dbReference type="ARBA" id="ARBA00048741"/>
    </source>
</evidence>
<feature type="site" description="Important for beta-aspartyl-AMP intermediate formation" evidence="5">
    <location>
        <position position="354"/>
    </location>
</feature>
<dbReference type="SUPFAM" id="SSF52402">
    <property type="entry name" value="Adenine nucleotide alpha hydrolases-like"/>
    <property type="match status" value="1"/>
</dbReference>
<dbReference type="PANTHER" id="PTHR43284:SF1">
    <property type="entry name" value="ASPARAGINE SYNTHETASE"/>
    <property type="match status" value="1"/>
</dbReference>
<feature type="domain" description="Asparagine synthetase" evidence="6">
    <location>
        <begin position="248"/>
        <end position="537"/>
    </location>
</feature>
<name>A0A1Y5ER00_COLPS</name>
<dbReference type="InterPro" id="IPR051786">
    <property type="entry name" value="ASN_synthetase/amidase"/>
</dbReference>
<dbReference type="InterPro" id="IPR006426">
    <property type="entry name" value="Asn_synth_AEB"/>
</dbReference>
<organism evidence="7 8">
    <name type="scientific">Colwellia psychrerythraea</name>
    <name type="common">Vibrio psychroerythus</name>
    <dbReference type="NCBI Taxonomy" id="28229"/>
    <lineage>
        <taxon>Bacteria</taxon>
        <taxon>Pseudomonadati</taxon>
        <taxon>Pseudomonadota</taxon>
        <taxon>Gammaproteobacteria</taxon>
        <taxon>Alteromonadales</taxon>
        <taxon>Colwelliaceae</taxon>
        <taxon>Colwellia</taxon>
    </lineage>
</organism>
<dbReference type="EMBL" id="MAAF01000002">
    <property type="protein sequence ID" value="OUR85152.1"/>
    <property type="molecule type" value="Genomic_DNA"/>
</dbReference>
<reference evidence="8" key="1">
    <citation type="journal article" date="2017" name="Proc. Natl. Acad. Sci. U.S.A.">
        <title>Simulation of Deepwater Horizon oil plume reveals substrate specialization within a complex community of hydrocarbon degraders.</title>
        <authorList>
            <person name="Hu P."/>
            <person name="Dubinsky E.A."/>
            <person name="Probst A.J."/>
            <person name="Wang J."/>
            <person name="Sieber C.M.K."/>
            <person name="Tom L.M."/>
            <person name="Gardinali P."/>
            <person name="Banfield J.F."/>
            <person name="Atlas R.M."/>
            <person name="Andersen G.L."/>
        </authorList>
    </citation>
    <scope>NUCLEOTIDE SEQUENCE [LARGE SCALE GENOMIC DNA]</scope>
</reference>
<gene>
    <name evidence="7" type="ORF">A9Q75_00175</name>
</gene>
<protein>
    <recommendedName>
        <fullName evidence="3">asparagine synthase (glutamine-hydrolyzing)</fullName>
        <ecNumber evidence="3">6.3.5.4</ecNumber>
    </recommendedName>
</protein>
<comment type="similarity">
    <text evidence="2">Belongs to the asparagine synthetase family.</text>
</comment>
<evidence type="ECO:0000256" key="1">
    <source>
        <dbReference type="ARBA" id="ARBA00005187"/>
    </source>
</evidence>
<comment type="catalytic activity">
    <reaction evidence="4">
        <text>L-aspartate + L-glutamine + ATP + H2O = L-asparagine + L-glutamate + AMP + diphosphate + H(+)</text>
        <dbReference type="Rhea" id="RHEA:12228"/>
        <dbReference type="ChEBI" id="CHEBI:15377"/>
        <dbReference type="ChEBI" id="CHEBI:15378"/>
        <dbReference type="ChEBI" id="CHEBI:29985"/>
        <dbReference type="ChEBI" id="CHEBI:29991"/>
        <dbReference type="ChEBI" id="CHEBI:30616"/>
        <dbReference type="ChEBI" id="CHEBI:33019"/>
        <dbReference type="ChEBI" id="CHEBI:58048"/>
        <dbReference type="ChEBI" id="CHEBI:58359"/>
        <dbReference type="ChEBI" id="CHEBI:456215"/>
        <dbReference type="EC" id="6.3.5.4"/>
    </reaction>
</comment>
<dbReference type="InterPro" id="IPR014729">
    <property type="entry name" value="Rossmann-like_a/b/a_fold"/>
</dbReference>
<accession>A0A1Y5ER00</accession>
<dbReference type="GO" id="GO:0004066">
    <property type="term" value="F:asparagine synthase (glutamine-hydrolyzing) activity"/>
    <property type="evidence" value="ECO:0007669"/>
    <property type="project" value="UniProtKB-EC"/>
</dbReference>
<evidence type="ECO:0000256" key="3">
    <source>
        <dbReference type="ARBA" id="ARBA00012737"/>
    </source>
</evidence>
<comment type="caution">
    <text evidence="7">The sequence shown here is derived from an EMBL/GenBank/DDBJ whole genome shotgun (WGS) entry which is preliminary data.</text>
</comment>
<evidence type="ECO:0000256" key="2">
    <source>
        <dbReference type="ARBA" id="ARBA00005752"/>
    </source>
</evidence>
<evidence type="ECO:0000313" key="7">
    <source>
        <dbReference type="EMBL" id="OUR85152.1"/>
    </source>
</evidence>
<evidence type="ECO:0000259" key="6">
    <source>
        <dbReference type="Pfam" id="PF00733"/>
    </source>
</evidence>
<proteinExistence type="inferred from homology"/>
<dbReference type="InterPro" id="IPR001962">
    <property type="entry name" value="Asn_synthase"/>
</dbReference>